<dbReference type="InterPro" id="IPR014869">
    <property type="entry name" value="GT-D"/>
</dbReference>
<evidence type="ECO:0000313" key="3">
    <source>
        <dbReference type="Proteomes" id="UP000469505"/>
    </source>
</evidence>
<feature type="domain" description="Glycosyltransferase GT-D fold" evidence="1">
    <location>
        <begin position="1"/>
        <end position="26"/>
    </location>
</feature>
<dbReference type="EMBL" id="WNHX01000386">
    <property type="protein sequence ID" value="MTV88193.1"/>
    <property type="molecule type" value="Genomic_DNA"/>
</dbReference>
<accession>A0A6I3U568</accession>
<evidence type="ECO:0000313" key="2">
    <source>
        <dbReference type="EMBL" id="MTV88193.1"/>
    </source>
</evidence>
<dbReference type="Pfam" id="PF08759">
    <property type="entry name" value="GT-D"/>
    <property type="match status" value="1"/>
</dbReference>
<dbReference type="Proteomes" id="UP000469505">
    <property type="component" value="Unassembled WGS sequence"/>
</dbReference>
<organism evidence="2 3">
    <name type="scientific">Streptococcus pneumoniae</name>
    <dbReference type="NCBI Taxonomy" id="1313"/>
    <lineage>
        <taxon>Bacteria</taxon>
        <taxon>Bacillati</taxon>
        <taxon>Bacillota</taxon>
        <taxon>Bacilli</taxon>
        <taxon>Lactobacillales</taxon>
        <taxon>Streptococcaceae</taxon>
        <taxon>Streptococcus</taxon>
    </lineage>
</organism>
<gene>
    <name evidence="2" type="ORF">GM543_12010</name>
</gene>
<proteinExistence type="predicted"/>
<comment type="caution">
    <text evidence="2">The sequence shown here is derived from an EMBL/GenBank/DDBJ whole genome shotgun (WGS) entry which is preliminary data.</text>
</comment>
<dbReference type="RefSeq" id="WP_162481066.1">
    <property type="nucleotide sequence ID" value="NZ_WNHX01000386.1"/>
</dbReference>
<evidence type="ECO:0000259" key="1">
    <source>
        <dbReference type="Pfam" id="PF08759"/>
    </source>
</evidence>
<sequence length="48" mass="5740">VDSEYEWFKMGATSKVKFSHKHTAEHNVDQEIQFVEDEIYNKQVVVRI</sequence>
<protein>
    <submittedName>
        <fullName evidence="2">DUF1792 domain-containing protein</fullName>
    </submittedName>
</protein>
<reference evidence="2 3" key="1">
    <citation type="submission" date="2019-11" db="EMBL/GenBank/DDBJ databases">
        <title>Growth characteristics of pneumococcus vary with the chemical composition of the capsule and with environmental conditions.</title>
        <authorList>
            <person name="Tothpal A."/>
            <person name="Desobry K."/>
            <person name="Joshi S."/>
            <person name="Wyllie A.L."/>
            <person name="Weinberger D.M."/>
        </authorList>
    </citation>
    <scope>NUCLEOTIDE SEQUENCE [LARGE SCALE GENOMIC DNA]</scope>
    <source>
        <strain evidence="3">pnumococcus35B</strain>
    </source>
</reference>
<name>A0A6I3U568_STREE</name>
<dbReference type="AlphaFoldDB" id="A0A6I3U568"/>
<feature type="non-terminal residue" evidence="2">
    <location>
        <position position="1"/>
    </location>
</feature>